<dbReference type="SUPFAM" id="SSF52047">
    <property type="entry name" value="RNI-like"/>
    <property type="match status" value="1"/>
</dbReference>
<dbReference type="InterPro" id="IPR055357">
    <property type="entry name" value="LRR_At1g61320_AtMIF1"/>
</dbReference>
<dbReference type="GeneID" id="140038785"/>
<evidence type="ECO:0000259" key="1">
    <source>
        <dbReference type="Pfam" id="PF00646"/>
    </source>
</evidence>
<accession>A0ABM4X822</accession>
<dbReference type="RefSeq" id="XP_071940160.1">
    <property type="nucleotide sequence ID" value="XM_072084059.1"/>
</dbReference>
<dbReference type="Pfam" id="PF00646">
    <property type="entry name" value="F-box"/>
    <property type="match status" value="1"/>
</dbReference>
<feature type="domain" description="F-box" evidence="1">
    <location>
        <begin position="13"/>
        <end position="51"/>
    </location>
</feature>
<dbReference type="InterPro" id="IPR032675">
    <property type="entry name" value="LRR_dom_sf"/>
</dbReference>
<dbReference type="InterPro" id="IPR036047">
    <property type="entry name" value="F-box-like_dom_sf"/>
</dbReference>
<feature type="domain" description="At1g61320/AtMIF1 LRR" evidence="2">
    <location>
        <begin position="102"/>
        <end position="304"/>
    </location>
</feature>
<gene>
    <name evidence="4" type="primary">LOC140038785</name>
</gene>
<protein>
    <submittedName>
        <fullName evidence="4">F-box/LRR-repeat protein At3g58900-like</fullName>
    </submittedName>
</protein>
<dbReference type="SUPFAM" id="SSF81383">
    <property type="entry name" value="F-box domain"/>
    <property type="match status" value="1"/>
</dbReference>
<dbReference type="Gene3D" id="3.80.10.10">
    <property type="entry name" value="Ribonuclease Inhibitor"/>
    <property type="match status" value="1"/>
</dbReference>
<dbReference type="InterPro" id="IPR001810">
    <property type="entry name" value="F-box_dom"/>
</dbReference>
<dbReference type="PANTHER" id="PTHR34145">
    <property type="entry name" value="OS02G0105600 PROTEIN"/>
    <property type="match status" value="1"/>
</dbReference>
<evidence type="ECO:0000313" key="4">
    <source>
        <dbReference type="RefSeq" id="XP_071940160.1"/>
    </source>
</evidence>
<evidence type="ECO:0000313" key="3">
    <source>
        <dbReference type="Proteomes" id="UP001652660"/>
    </source>
</evidence>
<proteinExistence type="predicted"/>
<evidence type="ECO:0000259" key="2">
    <source>
        <dbReference type="Pfam" id="PF23622"/>
    </source>
</evidence>
<dbReference type="Pfam" id="PF23622">
    <property type="entry name" value="LRR_At1g61320_AtMIF1"/>
    <property type="match status" value="1"/>
</dbReference>
<reference evidence="4" key="1">
    <citation type="submission" date="2025-08" db="UniProtKB">
        <authorList>
            <consortium name="RefSeq"/>
        </authorList>
    </citation>
    <scope>IDENTIFICATION</scope>
    <source>
        <tissue evidence="4">Leaves</tissue>
    </source>
</reference>
<organism evidence="3 4">
    <name type="scientific">Coffea arabica</name>
    <name type="common">Arabian coffee</name>
    <dbReference type="NCBI Taxonomy" id="13443"/>
    <lineage>
        <taxon>Eukaryota</taxon>
        <taxon>Viridiplantae</taxon>
        <taxon>Streptophyta</taxon>
        <taxon>Embryophyta</taxon>
        <taxon>Tracheophyta</taxon>
        <taxon>Spermatophyta</taxon>
        <taxon>Magnoliopsida</taxon>
        <taxon>eudicotyledons</taxon>
        <taxon>Gunneridae</taxon>
        <taxon>Pentapetalae</taxon>
        <taxon>asterids</taxon>
        <taxon>lamiids</taxon>
        <taxon>Gentianales</taxon>
        <taxon>Rubiaceae</taxon>
        <taxon>Ixoroideae</taxon>
        <taxon>Gardenieae complex</taxon>
        <taxon>Bertiereae - Coffeeae clade</taxon>
        <taxon>Coffeeae</taxon>
        <taxon>Coffea</taxon>
    </lineage>
</organism>
<name>A0ABM4X822_COFAR</name>
<keyword evidence="3" id="KW-1185">Reference proteome</keyword>
<dbReference type="InterPro" id="IPR053772">
    <property type="entry name" value="At1g61320/At1g61330-like"/>
</dbReference>
<sequence>MVETEALEDCTAKLPQHIMHHILSFLQIPEQAAPMSLLSKAWLQAWRTRPNLELLYNIYSEPTDKGIQKRRSDFVNCINTTLQRYREHKNGIDRLNLCSPPSVSPEDFNRWIQIAVENGVKSLDIAAPSGSEYFVLAPTVFEAKSIAELDLCHFQLKPQVIKTIRCHNLHKLRLMHVKLDEVLFQRILSSCPLIHLLTIVNCAGLANVKVTKLQKLEHLDIVVKGSCSVEVEAPSLLYFKYGKLLSFEIERTSRHRKLRMHACPNLKHLLLDEIGITDEFFLDFAEKFPHLEELEITSWGGDLERINISSRSIKHISLELHLEPVEEVQIDVPSLDWFEYTGKSINLFSFTAPSGPCVSTIKLQCREWPLPVASWFSKLKDMLTKLSQSKVSLHLDIDQLVSRSTVFEVRNRSILPLPQVQKLSLCFHNRCLDTADSILDAIFWTCRPKTIAQKWNKCLKPNKIHLAKVIYETFLLGGENIKHTNVQKRKLWQNDLRDVKLVRFKKGQRVHLSSSLDWDTFLEVFPRKGDCRRFRYELEWEPIDVDRKQKVSNPKRRKLEESRK</sequence>
<dbReference type="Proteomes" id="UP001652660">
    <property type="component" value="Chromosome 3e"/>
</dbReference>